<accession>A0A0J8AWR0</accession>
<evidence type="ECO:0000313" key="1">
    <source>
        <dbReference type="EMBL" id="KMS93274.1"/>
    </source>
</evidence>
<evidence type="ECO:0000313" key="2">
    <source>
        <dbReference type="Proteomes" id="UP000035740"/>
    </source>
</evidence>
<protein>
    <submittedName>
        <fullName evidence="1">Uncharacterized protein</fullName>
    </submittedName>
</protein>
<feature type="non-terminal residue" evidence="1">
    <location>
        <position position="79"/>
    </location>
</feature>
<sequence>MSAFALPIPPADFSIHLRRLTERSSTAHTQYAPQASVYRLAPLNLPRRPTRPVSYYAFFKGWLLLSQPPGCLCLSTSFP</sequence>
<dbReference type="EMBL" id="KQ104721">
    <property type="protein sequence ID" value="KMS93274.1"/>
    <property type="molecule type" value="Genomic_DNA"/>
</dbReference>
<proteinExistence type="predicted"/>
<organism evidence="1 2">
    <name type="scientific">Beta vulgaris subsp. vulgaris</name>
    <name type="common">Beet</name>
    <dbReference type="NCBI Taxonomy" id="3555"/>
    <lineage>
        <taxon>Eukaryota</taxon>
        <taxon>Viridiplantae</taxon>
        <taxon>Streptophyta</taxon>
        <taxon>Embryophyta</taxon>
        <taxon>Tracheophyta</taxon>
        <taxon>Spermatophyta</taxon>
        <taxon>Magnoliopsida</taxon>
        <taxon>eudicotyledons</taxon>
        <taxon>Gunneridae</taxon>
        <taxon>Pentapetalae</taxon>
        <taxon>Caryophyllales</taxon>
        <taxon>Chenopodiaceae</taxon>
        <taxon>Betoideae</taxon>
        <taxon>Beta</taxon>
    </lineage>
</organism>
<gene>
    <name evidence="1" type="ORF">BVRB_033130</name>
</gene>
<reference evidence="1 2" key="1">
    <citation type="journal article" date="2014" name="Nature">
        <title>The genome of the recently domesticated crop plant sugar beet (Beta vulgaris).</title>
        <authorList>
            <person name="Dohm J.C."/>
            <person name="Minoche A.E."/>
            <person name="Holtgrawe D."/>
            <person name="Capella-Gutierrez S."/>
            <person name="Zakrzewski F."/>
            <person name="Tafer H."/>
            <person name="Rupp O."/>
            <person name="Sorensen T.R."/>
            <person name="Stracke R."/>
            <person name="Reinhardt R."/>
            <person name="Goesmann A."/>
            <person name="Kraft T."/>
            <person name="Schulz B."/>
            <person name="Stadler P.F."/>
            <person name="Schmidt T."/>
            <person name="Gabaldon T."/>
            <person name="Lehrach H."/>
            <person name="Weisshaar B."/>
            <person name="Himmelbauer H."/>
        </authorList>
    </citation>
    <scope>NUCLEOTIDE SEQUENCE [LARGE SCALE GENOMIC DNA]</scope>
    <source>
        <tissue evidence="1">Taproot</tissue>
    </source>
</reference>
<dbReference type="Gramene" id="KMS93274">
    <property type="protein sequence ID" value="KMS93274"/>
    <property type="gene ID" value="BVRB_033130"/>
</dbReference>
<name>A0A0J8AWR0_BETVV</name>
<dbReference type="OrthoDB" id="10642242at2759"/>
<keyword evidence="2" id="KW-1185">Reference proteome</keyword>
<dbReference type="Proteomes" id="UP000035740">
    <property type="component" value="Unassembled WGS sequence"/>
</dbReference>
<dbReference type="AlphaFoldDB" id="A0A0J8AWR0"/>